<feature type="transmembrane region" description="Helical" evidence="6">
    <location>
        <begin position="211"/>
        <end position="233"/>
    </location>
</feature>
<feature type="transmembrane region" description="Helical" evidence="6">
    <location>
        <begin position="7"/>
        <end position="24"/>
    </location>
</feature>
<comment type="subcellular location">
    <subcellularLocation>
        <location evidence="1">Cell membrane</location>
        <topology evidence="1">Multi-pass membrane protein</topology>
    </subcellularLocation>
</comment>
<dbReference type="InterPro" id="IPR001851">
    <property type="entry name" value="ABC_transp_permease"/>
</dbReference>
<feature type="transmembrane region" description="Helical" evidence="6">
    <location>
        <begin position="30"/>
        <end position="52"/>
    </location>
</feature>
<dbReference type="GO" id="GO:0005886">
    <property type="term" value="C:plasma membrane"/>
    <property type="evidence" value="ECO:0007669"/>
    <property type="project" value="UniProtKB-SubCell"/>
</dbReference>
<dbReference type="GO" id="GO:0015658">
    <property type="term" value="F:branched-chain amino acid transmembrane transporter activity"/>
    <property type="evidence" value="ECO:0007669"/>
    <property type="project" value="InterPro"/>
</dbReference>
<dbReference type="AlphaFoldDB" id="A0A9D1ICW1"/>
<evidence type="ECO:0000313" key="7">
    <source>
        <dbReference type="EMBL" id="HIU33694.1"/>
    </source>
</evidence>
<comment type="caution">
    <text evidence="7">The sequence shown here is derived from an EMBL/GenBank/DDBJ whole genome shotgun (WGS) entry which is preliminary data.</text>
</comment>
<evidence type="ECO:0000256" key="5">
    <source>
        <dbReference type="ARBA" id="ARBA00023136"/>
    </source>
</evidence>
<reference evidence="7" key="1">
    <citation type="submission" date="2020-10" db="EMBL/GenBank/DDBJ databases">
        <authorList>
            <person name="Gilroy R."/>
        </authorList>
    </citation>
    <scope>NUCLEOTIDE SEQUENCE</scope>
    <source>
        <strain evidence="7">ChiHcec3-11533</strain>
    </source>
</reference>
<organism evidence="7 8">
    <name type="scientific">Candidatus Pullichristensenella excrementigallinarum</name>
    <dbReference type="NCBI Taxonomy" id="2840907"/>
    <lineage>
        <taxon>Bacteria</taxon>
        <taxon>Bacillati</taxon>
        <taxon>Bacillota</taxon>
        <taxon>Clostridia</taxon>
        <taxon>Candidatus Pullichristensenella</taxon>
    </lineage>
</organism>
<reference evidence="7" key="2">
    <citation type="journal article" date="2021" name="PeerJ">
        <title>Extensive microbial diversity within the chicken gut microbiome revealed by metagenomics and culture.</title>
        <authorList>
            <person name="Gilroy R."/>
            <person name="Ravi A."/>
            <person name="Getino M."/>
            <person name="Pursley I."/>
            <person name="Horton D.L."/>
            <person name="Alikhan N.F."/>
            <person name="Baker D."/>
            <person name="Gharbi K."/>
            <person name="Hall N."/>
            <person name="Watson M."/>
            <person name="Adriaenssens E.M."/>
            <person name="Foster-Nyarko E."/>
            <person name="Jarju S."/>
            <person name="Secka A."/>
            <person name="Antonio M."/>
            <person name="Oren A."/>
            <person name="Chaudhuri R.R."/>
            <person name="La Ragione R."/>
            <person name="Hildebrand F."/>
            <person name="Pallen M.J."/>
        </authorList>
    </citation>
    <scope>NUCLEOTIDE SEQUENCE</scope>
    <source>
        <strain evidence="7">ChiHcec3-11533</strain>
    </source>
</reference>
<feature type="transmembrane region" description="Helical" evidence="6">
    <location>
        <begin position="84"/>
        <end position="105"/>
    </location>
</feature>
<dbReference type="PANTHER" id="PTHR30482">
    <property type="entry name" value="HIGH-AFFINITY BRANCHED-CHAIN AMINO ACID TRANSPORT SYSTEM PERMEASE"/>
    <property type="match status" value="1"/>
</dbReference>
<feature type="transmembrane region" description="Helical" evidence="6">
    <location>
        <begin position="112"/>
        <end position="129"/>
    </location>
</feature>
<dbReference type="PANTHER" id="PTHR30482:SF20">
    <property type="entry name" value="HIGH-AFFINITY BRANCHED-CHAIN AMINO ACID TRANSPORT SYSTEM PERMEASE PROTEIN LIVM"/>
    <property type="match status" value="1"/>
</dbReference>
<keyword evidence="3 6" id="KW-0812">Transmembrane</keyword>
<feature type="transmembrane region" description="Helical" evidence="6">
    <location>
        <begin position="245"/>
        <end position="270"/>
    </location>
</feature>
<name>A0A9D1ICW1_9FIRM</name>
<keyword evidence="2" id="KW-1003">Cell membrane</keyword>
<dbReference type="Pfam" id="PF02653">
    <property type="entry name" value="BPD_transp_2"/>
    <property type="match status" value="1"/>
</dbReference>
<accession>A0A9D1ICW1</accession>
<evidence type="ECO:0000313" key="8">
    <source>
        <dbReference type="Proteomes" id="UP000824072"/>
    </source>
</evidence>
<gene>
    <name evidence="7" type="ORF">IAB02_03950</name>
</gene>
<keyword evidence="4 6" id="KW-1133">Transmembrane helix</keyword>
<proteinExistence type="predicted"/>
<keyword evidence="5 6" id="KW-0472">Membrane</keyword>
<evidence type="ECO:0000256" key="2">
    <source>
        <dbReference type="ARBA" id="ARBA00022475"/>
    </source>
</evidence>
<dbReference type="CDD" id="cd06581">
    <property type="entry name" value="TM_PBP1_LivM_like"/>
    <property type="match status" value="1"/>
</dbReference>
<dbReference type="InterPro" id="IPR043428">
    <property type="entry name" value="LivM-like"/>
</dbReference>
<evidence type="ECO:0000256" key="6">
    <source>
        <dbReference type="SAM" id="Phobius"/>
    </source>
</evidence>
<sequence>MKSHQYRNSLFVILLMAVLVFFLPQLVSSYILNVLIVGMCTYLCVMSVYVLLGMCGQNSFAQAGLWGVGGYITANLTIKLDMAQIPSMLLSILGTALICFVLGFAFFRLKQYYFTFATIGLMTILNSLFTNWNEGTGGAIGMKDIPEFGVFGITFSNDTQYLYLYFGLCAIAFLLIKVLYNSALGRSFMAIRDNEIAANCMGVNSLLTKSIAFGISGALCGLAGAMYAFYAGYLSYPTFTYNQSTLYLVMLMLGGTMSPVGAVIGSFVIIMLQEWLRPLQEVMMFIYGVGIIVLMVFQPEGILGGVKSLYDKCKNRGKARIEA</sequence>
<dbReference type="EMBL" id="DVMU01000088">
    <property type="protein sequence ID" value="HIU33694.1"/>
    <property type="molecule type" value="Genomic_DNA"/>
</dbReference>
<feature type="transmembrane region" description="Helical" evidence="6">
    <location>
        <begin position="59"/>
        <end position="78"/>
    </location>
</feature>
<evidence type="ECO:0000256" key="4">
    <source>
        <dbReference type="ARBA" id="ARBA00022989"/>
    </source>
</evidence>
<evidence type="ECO:0000256" key="3">
    <source>
        <dbReference type="ARBA" id="ARBA00022692"/>
    </source>
</evidence>
<evidence type="ECO:0000256" key="1">
    <source>
        <dbReference type="ARBA" id="ARBA00004651"/>
    </source>
</evidence>
<feature type="transmembrane region" description="Helical" evidence="6">
    <location>
        <begin position="161"/>
        <end position="180"/>
    </location>
</feature>
<protein>
    <submittedName>
        <fullName evidence="7">Branched-chain amino acid ABC transporter permease</fullName>
    </submittedName>
</protein>
<feature type="transmembrane region" description="Helical" evidence="6">
    <location>
        <begin position="282"/>
        <end position="299"/>
    </location>
</feature>
<dbReference type="Proteomes" id="UP000824072">
    <property type="component" value="Unassembled WGS sequence"/>
</dbReference>